<protein>
    <submittedName>
        <fullName evidence="2">Uncharacterized protein</fullName>
    </submittedName>
</protein>
<keyword evidence="3" id="KW-1185">Reference proteome</keyword>
<proteinExistence type="predicted"/>
<dbReference type="STRING" id="2064.TR51_06450"/>
<accession>A0A0D0NFE5</accession>
<dbReference type="AlphaFoldDB" id="A0A0D0NFE5"/>
<comment type="caution">
    <text evidence="2">The sequence shown here is derived from an EMBL/GenBank/DDBJ whole genome shotgun (WGS) entry which is preliminary data.</text>
</comment>
<evidence type="ECO:0000256" key="1">
    <source>
        <dbReference type="SAM" id="MobiDB-lite"/>
    </source>
</evidence>
<sequence>MRGLIGGSWLFWRAGWVAAELVLGGLRVVGLRDERVGGLVGAEAGEERRVGRLVDEDPDPPAGGAVPRPRLRRVLAAVGVAVGLGDVPAVPGLLAVRQLDAEAVEHVAGADQAVELAVEDRGRGVEADLHGDTDSSSGPADELAGGGVHGRSDIFVLRFPDAIHSSALTYRPQGGCDTVYRMNTANALAEATRRYTRTKKAHEEARAAAEQAVVAALRSGMRPTDVTNASPFTAAYVRRIAREHGIEPAAPGPKRAASN</sequence>
<name>A0A0D0NFE5_KITGR</name>
<gene>
    <name evidence="2" type="ORF">TR51_06450</name>
</gene>
<reference evidence="2 3" key="1">
    <citation type="submission" date="2015-02" db="EMBL/GenBank/DDBJ databases">
        <title>Draft genome sequence of Kitasatospora griseola MF730-N6, a bafilomycin, terpentecin and satosporin producer.</title>
        <authorList>
            <person name="Arens J.C."/>
            <person name="Haltli B."/>
            <person name="Kerr R.G."/>
        </authorList>
    </citation>
    <scope>NUCLEOTIDE SEQUENCE [LARGE SCALE GENOMIC DNA]</scope>
    <source>
        <strain evidence="2 3">MF730-N6</strain>
    </source>
</reference>
<dbReference type="EMBL" id="JXZB01000001">
    <property type="protein sequence ID" value="KIQ67025.1"/>
    <property type="molecule type" value="Genomic_DNA"/>
</dbReference>
<dbReference type="PATRIC" id="fig|2064.6.peg.1414"/>
<feature type="region of interest" description="Disordered" evidence="1">
    <location>
        <begin position="126"/>
        <end position="146"/>
    </location>
</feature>
<evidence type="ECO:0000313" key="3">
    <source>
        <dbReference type="Proteomes" id="UP000032066"/>
    </source>
</evidence>
<dbReference type="Proteomes" id="UP000032066">
    <property type="component" value="Unassembled WGS sequence"/>
</dbReference>
<evidence type="ECO:0000313" key="2">
    <source>
        <dbReference type="EMBL" id="KIQ67025.1"/>
    </source>
</evidence>
<organism evidence="2 3">
    <name type="scientific">Kitasatospora griseola</name>
    <name type="common">Streptomyces griseolosporeus</name>
    <dbReference type="NCBI Taxonomy" id="2064"/>
    <lineage>
        <taxon>Bacteria</taxon>
        <taxon>Bacillati</taxon>
        <taxon>Actinomycetota</taxon>
        <taxon>Actinomycetes</taxon>
        <taxon>Kitasatosporales</taxon>
        <taxon>Streptomycetaceae</taxon>
        <taxon>Kitasatospora</taxon>
    </lineage>
</organism>